<gene>
    <name evidence="7" type="ORF">JYU34_004488</name>
</gene>
<dbReference type="Proteomes" id="UP000823941">
    <property type="component" value="Chromosome 6"/>
</dbReference>
<organism evidence="7 8">
    <name type="scientific">Plutella xylostella</name>
    <name type="common">Diamondback moth</name>
    <name type="synonym">Plutella maculipennis</name>
    <dbReference type="NCBI Taxonomy" id="51655"/>
    <lineage>
        <taxon>Eukaryota</taxon>
        <taxon>Metazoa</taxon>
        <taxon>Ecdysozoa</taxon>
        <taxon>Arthropoda</taxon>
        <taxon>Hexapoda</taxon>
        <taxon>Insecta</taxon>
        <taxon>Pterygota</taxon>
        <taxon>Neoptera</taxon>
        <taxon>Endopterygota</taxon>
        <taxon>Lepidoptera</taxon>
        <taxon>Glossata</taxon>
        <taxon>Ditrysia</taxon>
        <taxon>Yponomeutoidea</taxon>
        <taxon>Plutellidae</taxon>
        <taxon>Plutella</taxon>
    </lineage>
</organism>
<protein>
    <recommendedName>
        <fullName evidence="9">Gustatory receptor</fullName>
    </recommendedName>
</protein>
<accession>A0ABQ7QY51</accession>
<evidence type="ECO:0000256" key="5">
    <source>
        <dbReference type="ARBA" id="ARBA00023136"/>
    </source>
</evidence>
<evidence type="ECO:0000313" key="8">
    <source>
        <dbReference type="Proteomes" id="UP000823941"/>
    </source>
</evidence>
<evidence type="ECO:0000313" key="7">
    <source>
        <dbReference type="EMBL" id="KAG7309969.1"/>
    </source>
</evidence>
<keyword evidence="2" id="KW-1003">Cell membrane</keyword>
<evidence type="ECO:0000256" key="1">
    <source>
        <dbReference type="ARBA" id="ARBA00004651"/>
    </source>
</evidence>
<sequence length="209" mass="23989">MQVHRGVYWLLASVGYSVVECAAGLMFVDDSWDAIIIVLYLAMSAHDTEQIFLCILLKSIYIRLRIIKAHARKVSDITEHKEEVEKELSEVPECLAKKSYLSLTFLIVVYTMVRCTKYTGLVVVACYYCNMTLEQVVAIRTVLHDAINLGNEERMKRRQLKAFLQMARDNEFTYSLCGVIGMDMSLPLNYISICTTYLVIIIQFSKFID</sequence>
<keyword evidence="5 6" id="KW-0472">Membrane</keyword>
<proteinExistence type="predicted"/>
<comment type="caution">
    <text evidence="7">The sequence shown here is derived from an EMBL/GenBank/DDBJ whole genome shotgun (WGS) entry which is preliminary data.</text>
</comment>
<evidence type="ECO:0000256" key="6">
    <source>
        <dbReference type="SAM" id="Phobius"/>
    </source>
</evidence>
<evidence type="ECO:0000256" key="2">
    <source>
        <dbReference type="ARBA" id="ARBA00022475"/>
    </source>
</evidence>
<dbReference type="EMBL" id="JAHIBW010000006">
    <property type="protein sequence ID" value="KAG7309969.1"/>
    <property type="molecule type" value="Genomic_DNA"/>
</dbReference>
<reference evidence="7 8" key="1">
    <citation type="submission" date="2021-06" db="EMBL/GenBank/DDBJ databases">
        <title>A haploid diamondback moth (Plutella xylostella L.) genome assembly resolves 31 chromosomes and identifies a diamide resistance mutation.</title>
        <authorList>
            <person name="Ward C.M."/>
            <person name="Perry K.D."/>
            <person name="Baker G."/>
            <person name="Powis K."/>
            <person name="Heckel D.G."/>
            <person name="Baxter S.W."/>
        </authorList>
    </citation>
    <scope>NUCLEOTIDE SEQUENCE [LARGE SCALE GENOMIC DNA]</scope>
    <source>
        <strain evidence="7 8">LV</strain>
        <tissue evidence="7">Single pupa</tissue>
    </source>
</reference>
<name>A0ABQ7QY51_PLUXY</name>
<feature type="transmembrane region" description="Helical" evidence="6">
    <location>
        <begin position="188"/>
        <end position="208"/>
    </location>
</feature>
<feature type="transmembrane region" description="Helical" evidence="6">
    <location>
        <begin position="7"/>
        <end position="28"/>
    </location>
</feature>
<dbReference type="Pfam" id="PF08395">
    <property type="entry name" value="7tm_7"/>
    <property type="match status" value="1"/>
</dbReference>
<feature type="transmembrane region" description="Helical" evidence="6">
    <location>
        <begin position="34"/>
        <end position="57"/>
    </location>
</feature>
<dbReference type="InterPro" id="IPR013604">
    <property type="entry name" value="7TM_chemorcpt"/>
</dbReference>
<evidence type="ECO:0008006" key="9">
    <source>
        <dbReference type="Google" id="ProtNLM"/>
    </source>
</evidence>
<keyword evidence="4 6" id="KW-1133">Transmembrane helix</keyword>
<evidence type="ECO:0000256" key="4">
    <source>
        <dbReference type="ARBA" id="ARBA00022989"/>
    </source>
</evidence>
<evidence type="ECO:0000256" key="3">
    <source>
        <dbReference type="ARBA" id="ARBA00022692"/>
    </source>
</evidence>
<keyword evidence="8" id="KW-1185">Reference proteome</keyword>
<keyword evidence="3 6" id="KW-0812">Transmembrane</keyword>
<comment type="subcellular location">
    <subcellularLocation>
        <location evidence="1">Cell membrane</location>
        <topology evidence="1">Multi-pass membrane protein</topology>
    </subcellularLocation>
</comment>